<keyword evidence="4" id="KW-1185">Reference proteome</keyword>
<dbReference type="Proteomes" id="UP000656881">
    <property type="component" value="Unassembled WGS sequence"/>
</dbReference>
<evidence type="ECO:0000256" key="1">
    <source>
        <dbReference type="ARBA" id="ARBA00010617"/>
    </source>
</evidence>
<evidence type="ECO:0000256" key="2">
    <source>
        <dbReference type="RuleBase" id="RU000461"/>
    </source>
</evidence>
<dbReference type="SUPFAM" id="SSF48264">
    <property type="entry name" value="Cytochrome P450"/>
    <property type="match status" value="1"/>
</dbReference>
<dbReference type="InterPro" id="IPR001128">
    <property type="entry name" value="Cyt_P450"/>
</dbReference>
<comment type="similarity">
    <text evidence="1 2">Belongs to the cytochrome P450 family.</text>
</comment>
<dbReference type="CDD" id="cd11032">
    <property type="entry name" value="P450_EryK-like"/>
    <property type="match status" value="1"/>
</dbReference>
<sequence length="401" mass="44021">MTELADRWGLNPLHFWMWGRSPEHPVKVDENGIVHMYGYDEIVGVYSSPKEYSANVSAALMGDTAAADAFNQGTLLQADPPGHTKLRRLISGVFTPRMVAELEPRIVEITKGLLDEAEERATGNQLELVDALTYPMPVMVIAEMLGVPQSDRGLFKQWVDQMIAAAGDISVGGEETAEDADVAAALRHVPEFLAYLQQHVDERRSKPREDLLTKLVQAEVDGEGLSDAAVVNFANELLIIGHTTTSALLGNMLLCLDAHPEHFAALRKNPELVSGVAEETLRFLSPIAGSYRIAAVDTEAAGVKVPQGSLVSLWLGAANRDERRFERPHEFDPYRDPNPHLDFGRGMKFCIGAPLARLEARIAITALLERYPVLRTDPANPPEFLPVEQAIGATKLLLHTD</sequence>
<dbReference type="PROSITE" id="PS00086">
    <property type="entry name" value="CYTOCHROME_P450"/>
    <property type="match status" value="1"/>
</dbReference>
<accession>A0ABQ2MAE2</accession>
<dbReference type="PANTHER" id="PTHR46696">
    <property type="entry name" value="P450, PUTATIVE (EUROFUNG)-RELATED"/>
    <property type="match status" value="1"/>
</dbReference>
<organism evidence="3 4">
    <name type="scientific">Streptomyces lasiicapitis</name>
    <dbReference type="NCBI Taxonomy" id="1923961"/>
    <lineage>
        <taxon>Bacteria</taxon>
        <taxon>Bacillati</taxon>
        <taxon>Actinomycetota</taxon>
        <taxon>Actinomycetes</taxon>
        <taxon>Kitasatosporales</taxon>
        <taxon>Streptomycetaceae</taxon>
        <taxon>Streptomyces</taxon>
    </lineage>
</organism>
<reference evidence="4" key="1">
    <citation type="journal article" date="2019" name="Int. J. Syst. Evol. Microbiol.">
        <title>The Global Catalogue of Microorganisms (GCM) 10K type strain sequencing project: providing services to taxonomists for standard genome sequencing and annotation.</title>
        <authorList>
            <consortium name="The Broad Institute Genomics Platform"/>
            <consortium name="The Broad Institute Genome Sequencing Center for Infectious Disease"/>
            <person name="Wu L."/>
            <person name="Ma J."/>
        </authorList>
    </citation>
    <scope>NUCLEOTIDE SEQUENCE [LARGE SCALE GENOMIC DNA]</scope>
    <source>
        <strain evidence="4">CGMCC 4.7349</strain>
    </source>
</reference>
<keyword evidence="2" id="KW-0408">Iron</keyword>
<keyword evidence="2" id="KW-0503">Monooxygenase</keyword>
<dbReference type="EMBL" id="BMNG01000010">
    <property type="protein sequence ID" value="GGO48916.1"/>
    <property type="molecule type" value="Genomic_DNA"/>
</dbReference>
<comment type="caution">
    <text evidence="3">The sequence shown here is derived from an EMBL/GenBank/DDBJ whole genome shotgun (WGS) entry which is preliminary data.</text>
</comment>
<dbReference type="Pfam" id="PF00067">
    <property type="entry name" value="p450"/>
    <property type="match status" value="1"/>
</dbReference>
<keyword evidence="2" id="KW-0560">Oxidoreductase</keyword>
<dbReference type="Gene3D" id="1.10.630.10">
    <property type="entry name" value="Cytochrome P450"/>
    <property type="match status" value="1"/>
</dbReference>
<name>A0ABQ2MAE2_9ACTN</name>
<dbReference type="InterPro" id="IPR017972">
    <property type="entry name" value="Cyt_P450_CS"/>
</dbReference>
<dbReference type="PANTHER" id="PTHR46696:SF1">
    <property type="entry name" value="CYTOCHROME P450 YJIB-RELATED"/>
    <property type="match status" value="1"/>
</dbReference>
<dbReference type="InterPro" id="IPR036396">
    <property type="entry name" value="Cyt_P450_sf"/>
</dbReference>
<dbReference type="InterPro" id="IPR002397">
    <property type="entry name" value="Cyt_P450_B"/>
</dbReference>
<evidence type="ECO:0000313" key="4">
    <source>
        <dbReference type="Proteomes" id="UP000656881"/>
    </source>
</evidence>
<protein>
    <submittedName>
        <fullName evidence="3">Cytochrome P450</fullName>
    </submittedName>
</protein>
<dbReference type="PRINTS" id="PR00359">
    <property type="entry name" value="BP450"/>
</dbReference>
<dbReference type="RefSeq" id="WP_189175425.1">
    <property type="nucleotide sequence ID" value="NZ_BMNG01000010.1"/>
</dbReference>
<keyword evidence="2" id="KW-0479">Metal-binding</keyword>
<keyword evidence="2" id="KW-0349">Heme</keyword>
<gene>
    <name evidence="3" type="ORF">GCM10012286_45640</name>
</gene>
<evidence type="ECO:0000313" key="3">
    <source>
        <dbReference type="EMBL" id="GGO48916.1"/>
    </source>
</evidence>
<proteinExistence type="inferred from homology"/>